<keyword evidence="3" id="KW-1185">Reference proteome</keyword>
<organism evidence="2 3">
    <name type="scientific">Vespula pensylvanica</name>
    <name type="common">Western yellow jacket</name>
    <name type="synonym">Wasp</name>
    <dbReference type="NCBI Taxonomy" id="30213"/>
    <lineage>
        <taxon>Eukaryota</taxon>
        <taxon>Metazoa</taxon>
        <taxon>Ecdysozoa</taxon>
        <taxon>Arthropoda</taxon>
        <taxon>Hexapoda</taxon>
        <taxon>Insecta</taxon>
        <taxon>Pterygota</taxon>
        <taxon>Neoptera</taxon>
        <taxon>Endopterygota</taxon>
        <taxon>Hymenoptera</taxon>
        <taxon>Apocrita</taxon>
        <taxon>Aculeata</taxon>
        <taxon>Vespoidea</taxon>
        <taxon>Vespidae</taxon>
        <taxon>Vespinae</taxon>
        <taxon>Vespula</taxon>
    </lineage>
</organism>
<name>A0A834U7A3_VESPE</name>
<dbReference type="EMBL" id="JACSDY010000009">
    <property type="protein sequence ID" value="KAF7419766.1"/>
    <property type="molecule type" value="Genomic_DNA"/>
</dbReference>
<proteinExistence type="predicted"/>
<gene>
    <name evidence="2" type="ORF">H0235_010063</name>
</gene>
<reference evidence="2" key="1">
    <citation type="journal article" date="2020" name="G3 (Bethesda)">
        <title>High-Quality Assemblies for Three Invasive Social Wasps from the &lt;i&gt;Vespula&lt;/i&gt; Genus.</title>
        <authorList>
            <person name="Harrop T.W.R."/>
            <person name="Guhlin J."/>
            <person name="McLaughlin G.M."/>
            <person name="Permina E."/>
            <person name="Stockwell P."/>
            <person name="Gilligan J."/>
            <person name="Le Lec M.F."/>
            <person name="Gruber M.A.M."/>
            <person name="Quinn O."/>
            <person name="Lovegrove M."/>
            <person name="Duncan E.J."/>
            <person name="Remnant E.J."/>
            <person name="Van Eeckhoven J."/>
            <person name="Graham B."/>
            <person name="Knapp R.A."/>
            <person name="Langford K.W."/>
            <person name="Kronenberg Z."/>
            <person name="Press M.O."/>
            <person name="Eacker S.M."/>
            <person name="Wilson-Rankin E.E."/>
            <person name="Purcell J."/>
            <person name="Lester P.J."/>
            <person name="Dearden P.K."/>
        </authorList>
    </citation>
    <scope>NUCLEOTIDE SEQUENCE</scope>
    <source>
        <strain evidence="2">Volc-1</strain>
    </source>
</reference>
<accession>A0A834U7A3</accession>
<sequence length="115" mass="13192">MAYEEKTFLERVEQKGVCDVGWKENPWKDLTKTNTSNICARELPMSRRRTQESTTNSIATKHRGQPRQSDASIYGYHPMIPIKSDLDRLSATLPFGSIFFLSISKVKKEHIEMSA</sequence>
<comment type="caution">
    <text evidence="2">The sequence shown here is derived from an EMBL/GenBank/DDBJ whole genome shotgun (WGS) entry which is preliminary data.</text>
</comment>
<dbReference type="Proteomes" id="UP000600918">
    <property type="component" value="Unassembled WGS sequence"/>
</dbReference>
<protein>
    <submittedName>
        <fullName evidence="2">Uncharacterized protein</fullName>
    </submittedName>
</protein>
<evidence type="ECO:0000313" key="3">
    <source>
        <dbReference type="Proteomes" id="UP000600918"/>
    </source>
</evidence>
<evidence type="ECO:0000313" key="2">
    <source>
        <dbReference type="EMBL" id="KAF7419766.1"/>
    </source>
</evidence>
<evidence type="ECO:0000256" key="1">
    <source>
        <dbReference type="SAM" id="MobiDB-lite"/>
    </source>
</evidence>
<dbReference type="AlphaFoldDB" id="A0A834U7A3"/>
<feature type="region of interest" description="Disordered" evidence="1">
    <location>
        <begin position="44"/>
        <end position="72"/>
    </location>
</feature>